<dbReference type="Proteomes" id="UP001247542">
    <property type="component" value="Unassembled WGS sequence"/>
</dbReference>
<evidence type="ECO:0000256" key="7">
    <source>
        <dbReference type="ARBA" id="ARBA00023310"/>
    </source>
</evidence>
<evidence type="ECO:0000256" key="4">
    <source>
        <dbReference type="ARBA" id="ARBA00023065"/>
    </source>
</evidence>
<gene>
    <name evidence="9" type="ORF">QS713_04920</name>
</gene>
<evidence type="ECO:0000256" key="3">
    <source>
        <dbReference type="ARBA" id="ARBA00022448"/>
    </source>
</evidence>
<evidence type="ECO:0000256" key="5">
    <source>
        <dbReference type="ARBA" id="ARBA00023136"/>
    </source>
</evidence>
<feature type="domain" description="ATP synthase F1 complex delta/epsilon subunit N-terminal" evidence="8">
    <location>
        <begin position="7"/>
        <end position="84"/>
    </location>
</feature>
<dbReference type="EMBL" id="JASXSX010000001">
    <property type="protein sequence ID" value="MDT3767408.1"/>
    <property type="molecule type" value="Genomic_DNA"/>
</dbReference>
<dbReference type="InterPro" id="IPR036771">
    <property type="entry name" value="ATPsynth_dsu/esu_N"/>
</dbReference>
<keyword evidence="3" id="KW-0813">Transport</keyword>
<proteinExistence type="inferred from homology"/>
<keyword evidence="7" id="KW-0066">ATP synthesis</keyword>
<comment type="subcellular location">
    <subcellularLocation>
        <location evidence="1">Cell membrane</location>
        <topology evidence="1">Peripheral membrane protein</topology>
    </subcellularLocation>
</comment>
<dbReference type="CDD" id="cd12152">
    <property type="entry name" value="F1-ATPase_delta"/>
    <property type="match status" value="1"/>
</dbReference>
<keyword evidence="5" id="KW-0472">Membrane</keyword>
<accession>A0ABU3IAK3</accession>
<evidence type="ECO:0000313" key="10">
    <source>
        <dbReference type="Proteomes" id="UP001247542"/>
    </source>
</evidence>
<dbReference type="PANTHER" id="PTHR13822:SF10">
    <property type="entry name" value="ATP SYNTHASE EPSILON CHAIN, CHLOROPLASTIC"/>
    <property type="match status" value="1"/>
</dbReference>
<comment type="similarity">
    <text evidence="2">Belongs to the ATPase epsilon chain family.</text>
</comment>
<keyword evidence="6" id="KW-0139">CF(1)</keyword>
<dbReference type="Pfam" id="PF02823">
    <property type="entry name" value="ATP-synt_DE_N"/>
    <property type="match status" value="1"/>
</dbReference>
<keyword evidence="4" id="KW-0406">Ion transport</keyword>
<evidence type="ECO:0000256" key="1">
    <source>
        <dbReference type="ARBA" id="ARBA00004202"/>
    </source>
</evidence>
<dbReference type="RefSeq" id="WP_313272937.1">
    <property type="nucleotide sequence ID" value="NZ_JASXSX010000001.1"/>
</dbReference>
<sequence length="90" mass="9470">MADQKMLSVQVVSRTDVLWNGKAAMVSVPSVDGQLGILPGRQPVIAALGRGTMTIKGSDDQSHEVQVSGGFVSLDSDHVTVVMDNDTMDA</sequence>
<dbReference type="PANTHER" id="PTHR13822">
    <property type="entry name" value="ATP SYNTHASE DELTA/EPSILON CHAIN"/>
    <property type="match status" value="1"/>
</dbReference>
<dbReference type="InterPro" id="IPR020546">
    <property type="entry name" value="ATP_synth_F1_dsu/esu_N"/>
</dbReference>
<dbReference type="NCBIfam" id="NF009977">
    <property type="entry name" value="PRK13442.1"/>
    <property type="match status" value="1"/>
</dbReference>
<dbReference type="InterPro" id="IPR001469">
    <property type="entry name" value="ATP_synth_F1_dsu/esu"/>
</dbReference>
<dbReference type="Gene3D" id="2.60.15.10">
    <property type="entry name" value="F0F1 ATP synthase delta/epsilon subunit, N-terminal"/>
    <property type="match status" value="1"/>
</dbReference>
<evidence type="ECO:0000259" key="8">
    <source>
        <dbReference type="Pfam" id="PF02823"/>
    </source>
</evidence>
<comment type="caution">
    <text evidence="9">The sequence shown here is derived from an EMBL/GenBank/DDBJ whole genome shotgun (WGS) entry which is preliminary data.</text>
</comment>
<evidence type="ECO:0000256" key="2">
    <source>
        <dbReference type="ARBA" id="ARBA00005712"/>
    </source>
</evidence>
<reference evidence="9 10" key="1">
    <citation type="submission" date="2023-06" db="EMBL/GenBank/DDBJ databases">
        <title>Draft genome sequence of Gleimia hominis type strain CCUG 57540T.</title>
        <authorList>
            <person name="Salva-Serra F."/>
            <person name="Cardew S."/>
            <person name="Jensie Markopoulos S."/>
            <person name="Ohlen M."/>
            <person name="Inganas E."/>
            <person name="Svensson-Stadler L."/>
            <person name="Moore E.R.B."/>
        </authorList>
    </citation>
    <scope>NUCLEOTIDE SEQUENCE [LARGE SCALE GENOMIC DNA]</scope>
    <source>
        <strain evidence="9 10">CCUG 57540</strain>
    </source>
</reference>
<keyword evidence="10" id="KW-1185">Reference proteome</keyword>
<name>A0ABU3IAK3_9ACTO</name>
<dbReference type="SUPFAM" id="SSF51344">
    <property type="entry name" value="Epsilon subunit of F1F0-ATP synthase N-terminal domain"/>
    <property type="match status" value="1"/>
</dbReference>
<protein>
    <submittedName>
        <fullName evidence="9">F0F1 ATP synthase subunit epsilon</fullName>
    </submittedName>
</protein>
<evidence type="ECO:0000256" key="6">
    <source>
        <dbReference type="ARBA" id="ARBA00023196"/>
    </source>
</evidence>
<organism evidence="9 10">
    <name type="scientific">Gleimia hominis</name>
    <dbReference type="NCBI Taxonomy" id="595468"/>
    <lineage>
        <taxon>Bacteria</taxon>
        <taxon>Bacillati</taxon>
        <taxon>Actinomycetota</taxon>
        <taxon>Actinomycetes</taxon>
        <taxon>Actinomycetales</taxon>
        <taxon>Actinomycetaceae</taxon>
        <taxon>Gleimia</taxon>
    </lineage>
</organism>
<evidence type="ECO:0000313" key="9">
    <source>
        <dbReference type="EMBL" id="MDT3767408.1"/>
    </source>
</evidence>